<dbReference type="EMBL" id="JAVXUO010000783">
    <property type="protein sequence ID" value="KAK2989157.1"/>
    <property type="molecule type" value="Genomic_DNA"/>
</dbReference>
<feature type="domain" description="Clp R" evidence="2">
    <location>
        <begin position="86"/>
        <end position="208"/>
    </location>
</feature>
<reference evidence="3" key="1">
    <citation type="submission" date="2022-12" db="EMBL/GenBank/DDBJ databases">
        <title>Draft genome assemblies for two species of Escallonia (Escalloniales).</title>
        <authorList>
            <person name="Chanderbali A."/>
            <person name="Dervinis C."/>
            <person name="Anghel I."/>
            <person name="Soltis D."/>
            <person name="Soltis P."/>
            <person name="Zapata F."/>
        </authorList>
    </citation>
    <scope>NUCLEOTIDE SEQUENCE</scope>
    <source>
        <strain evidence="3">UCBG92.1500</strain>
        <tissue evidence="3">Leaf</tissue>
    </source>
</reference>
<dbReference type="PROSITE" id="PS51903">
    <property type="entry name" value="CLP_R"/>
    <property type="match status" value="1"/>
</dbReference>
<gene>
    <name evidence="3" type="ORF">RJ640_027231</name>
</gene>
<comment type="caution">
    <text evidence="3">The sequence shown here is derived from an EMBL/GenBank/DDBJ whole genome shotgun (WGS) entry which is preliminary data.</text>
</comment>
<dbReference type="InterPro" id="IPR036628">
    <property type="entry name" value="Clp_N_dom_sf"/>
</dbReference>
<dbReference type="SUPFAM" id="SSF81923">
    <property type="entry name" value="Double Clp-N motif"/>
    <property type="match status" value="1"/>
</dbReference>
<dbReference type="PANTHER" id="PTHR47016">
    <property type="entry name" value="ATP-DEPENDENT CLP PROTEASE ATP-BINDING SUBUNIT CLPT1, CHLOROPLASTIC"/>
    <property type="match status" value="1"/>
</dbReference>
<evidence type="ECO:0000259" key="2">
    <source>
        <dbReference type="PROSITE" id="PS51903"/>
    </source>
</evidence>
<dbReference type="AlphaFoldDB" id="A0AA88RN49"/>
<dbReference type="InterPro" id="IPR044217">
    <property type="entry name" value="CLPT1/2"/>
</dbReference>
<evidence type="ECO:0000256" key="1">
    <source>
        <dbReference type="PROSITE-ProRule" id="PRU01251"/>
    </source>
</evidence>
<evidence type="ECO:0000313" key="4">
    <source>
        <dbReference type="Proteomes" id="UP001187471"/>
    </source>
</evidence>
<sequence length="211" mass="23027">MAAHSLSTLPSSSQPIYRLPKSCSAFPSQNPGPRILRSPWLGPTKLSLRSSGLTPLIPKHRSITATVSFSLPTAKPERVAAPAEKLPKWSSKAIKSFAMSELEARKLKYPTTGTEALLMGILIEGTNLGAKFLRANGFTLTKLREEIVKLLGKADMYFFSSDGEITTAHLLLGVWSEVESPGHKIMASFGFTDEKAKELHSLISERGFVED</sequence>
<keyword evidence="4" id="KW-1185">Reference proteome</keyword>
<protein>
    <recommendedName>
        <fullName evidence="2">Clp R domain-containing protein</fullName>
    </recommendedName>
</protein>
<name>A0AA88RN49_9ASTE</name>
<proteinExistence type="predicted"/>
<dbReference type="InterPro" id="IPR004176">
    <property type="entry name" value="Clp_R_N"/>
</dbReference>
<evidence type="ECO:0000313" key="3">
    <source>
        <dbReference type="EMBL" id="KAK2989157.1"/>
    </source>
</evidence>
<organism evidence="3 4">
    <name type="scientific">Escallonia rubra</name>
    <dbReference type="NCBI Taxonomy" id="112253"/>
    <lineage>
        <taxon>Eukaryota</taxon>
        <taxon>Viridiplantae</taxon>
        <taxon>Streptophyta</taxon>
        <taxon>Embryophyta</taxon>
        <taxon>Tracheophyta</taxon>
        <taxon>Spermatophyta</taxon>
        <taxon>Magnoliopsida</taxon>
        <taxon>eudicotyledons</taxon>
        <taxon>Gunneridae</taxon>
        <taxon>Pentapetalae</taxon>
        <taxon>asterids</taxon>
        <taxon>campanulids</taxon>
        <taxon>Escalloniales</taxon>
        <taxon>Escalloniaceae</taxon>
        <taxon>Escallonia</taxon>
    </lineage>
</organism>
<accession>A0AA88RN49</accession>
<dbReference type="Proteomes" id="UP001187471">
    <property type="component" value="Unassembled WGS sequence"/>
</dbReference>
<keyword evidence="1" id="KW-0677">Repeat</keyword>
<dbReference type="PANTHER" id="PTHR47016:SF1">
    <property type="entry name" value="ATP-DEPENDENT CLP PROTEASE ATP-BINDING SUBUNIT CLPT1, CHLOROPLASTIC"/>
    <property type="match status" value="1"/>
</dbReference>
<dbReference type="Gene3D" id="1.10.1780.10">
    <property type="entry name" value="Clp, N-terminal domain"/>
    <property type="match status" value="2"/>
</dbReference>